<evidence type="ECO:0000256" key="2">
    <source>
        <dbReference type="ARBA" id="ARBA00022490"/>
    </source>
</evidence>
<dbReference type="AGR" id="MGI:2385758"/>
<feature type="compositionally biased region" description="Low complexity" evidence="13">
    <location>
        <begin position="383"/>
        <end position="392"/>
    </location>
</feature>
<dbReference type="FunFam" id="1.10.950.10:FF:000001">
    <property type="entry name" value="actin-binding LIM protein 1 isoform X2"/>
    <property type="match status" value="1"/>
</dbReference>
<dbReference type="Gene3D" id="2.10.110.10">
    <property type="entry name" value="Cysteine Rich Protein"/>
    <property type="match status" value="4"/>
</dbReference>
<dbReference type="GO" id="GO:0007010">
    <property type="term" value="P:cytoskeleton organization"/>
    <property type="evidence" value="ECO:0007669"/>
    <property type="project" value="InterPro"/>
</dbReference>
<feature type="compositionally biased region" description="Polar residues" evidence="13">
    <location>
        <begin position="446"/>
        <end position="468"/>
    </location>
</feature>
<evidence type="ECO:0000256" key="4">
    <source>
        <dbReference type="ARBA" id="ARBA00022723"/>
    </source>
</evidence>
<dbReference type="InterPro" id="IPR036886">
    <property type="entry name" value="Villin_headpiece_dom_sf"/>
</dbReference>
<dbReference type="CDD" id="cd09328">
    <property type="entry name" value="LIM2_abLIM"/>
    <property type="match status" value="1"/>
</dbReference>
<keyword evidence="5" id="KW-0677">Repeat</keyword>
<evidence type="ECO:0000259" key="14">
    <source>
        <dbReference type="PROSITE" id="PS50023"/>
    </source>
</evidence>
<dbReference type="AlphaFoldDB" id="Q19VH2"/>
<dbReference type="SMART" id="SM00132">
    <property type="entry name" value="LIM"/>
    <property type="match status" value="4"/>
</dbReference>
<protein>
    <recommendedName>
        <fullName evidence="10">Actin-binding LIM protein 2</fullName>
    </recommendedName>
    <alternativeName>
        <fullName evidence="11">Actin-binding LIM protein family member 2</fullName>
    </alternativeName>
</protein>
<feature type="region of interest" description="Disordered" evidence="13">
    <location>
        <begin position="361"/>
        <end position="411"/>
    </location>
</feature>
<organism evidence="16">
    <name type="scientific">Mus musculus</name>
    <name type="common">Mouse</name>
    <dbReference type="NCBI Taxonomy" id="10090"/>
    <lineage>
        <taxon>Eukaryota</taxon>
        <taxon>Metazoa</taxon>
        <taxon>Chordata</taxon>
        <taxon>Craniata</taxon>
        <taxon>Vertebrata</taxon>
        <taxon>Euteleostomi</taxon>
        <taxon>Mammalia</taxon>
        <taxon>Eutheria</taxon>
        <taxon>Euarchontoglires</taxon>
        <taxon>Glires</taxon>
        <taxon>Rodentia</taxon>
        <taxon>Myomorpha</taxon>
        <taxon>Muroidea</taxon>
        <taxon>Muridae</taxon>
        <taxon>Murinae</taxon>
        <taxon>Mus</taxon>
        <taxon>Mus</taxon>
    </lineage>
</organism>
<dbReference type="SUPFAM" id="SSF47050">
    <property type="entry name" value="VHP, Villin headpiece domain"/>
    <property type="match status" value="1"/>
</dbReference>
<dbReference type="Pfam" id="PF02209">
    <property type="entry name" value="VHP"/>
    <property type="match status" value="1"/>
</dbReference>
<keyword evidence="3" id="KW-0597">Phosphoprotein</keyword>
<feature type="domain" description="LIM zinc-binding" evidence="14">
    <location>
        <begin position="82"/>
        <end position="141"/>
    </location>
</feature>
<dbReference type="PANTHER" id="PTHR24213">
    <property type="entry name" value="ACTIN-BINDING LIM PROTEIN"/>
    <property type="match status" value="1"/>
</dbReference>
<dbReference type="MGI" id="MGI:2385758">
    <property type="gene designation" value="Ablim2"/>
</dbReference>
<name>Q19VH2_MOUSE</name>
<dbReference type="GO" id="GO:0003779">
    <property type="term" value="F:actin binding"/>
    <property type="evidence" value="ECO:0007669"/>
    <property type="project" value="InterPro"/>
</dbReference>
<dbReference type="InterPro" id="IPR003128">
    <property type="entry name" value="Villin_headpiece"/>
</dbReference>
<keyword evidence="7 12" id="KW-0440">LIM domain</keyword>
<evidence type="ECO:0000256" key="8">
    <source>
        <dbReference type="ARBA" id="ARBA00060056"/>
    </source>
</evidence>
<evidence type="ECO:0000259" key="15">
    <source>
        <dbReference type="PROSITE" id="PS51089"/>
    </source>
</evidence>
<dbReference type="FunFam" id="2.10.110.10:FF:000053">
    <property type="entry name" value="Actin-binding LIM protein family, member 2"/>
    <property type="match status" value="1"/>
</dbReference>
<dbReference type="PROSITE" id="PS00478">
    <property type="entry name" value="LIM_DOMAIN_1"/>
    <property type="match status" value="3"/>
</dbReference>
<dbReference type="InterPro" id="IPR032402">
    <property type="entry name" value="AbLIM_anchor"/>
</dbReference>
<feature type="compositionally biased region" description="Low complexity" evidence="13">
    <location>
        <begin position="529"/>
        <end position="541"/>
    </location>
</feature>
<dbReference type="CDD" id="cd09330">
    <property type="entry name" value="LIM4_abLIM"/>
    <property type="match status" value="1"/>
</dbReference>
<evidence type="ECO:0000256" key="11">
    <source>
        <dbReference type="ARBA" id="ARBA00075723"/>
    </source>
</evidence>
<comment type="function">
    <text evidence="8">May act as scaffold protein. May stimulate ABRA activity and ABRA-dependent SRF transcriptional activity.</text>
</comment>
<dbReference type="Pfam" id="PF16182">
    <property type="entry name" value="AbLIM_anchor"/>
    <property type="match status" value="2"/>
</dbReference>
<sequence>MSAVSQPQAAHAPLEKPASTAILCNTCGNVCKGEVLRVQNKYFHIRCFVCKACGCDLAEGGFFVRQGEHICTRDYQRLYGTRCFSCDRFIEGEVVSALGKTYHPDCFVCAVCRLPFPPGDRVTFNGKECMCQKCSPPTLLGNSAHVAQGLRSCGGCGLEIKNGQALVALDKHWHLGCFKCKTCGKLLNAEYISKDGLPYCEADYHSKFGIRCDGCEKYITGRVLEAGEKHYHPSCALCVRCGQMFSEGEEMYLQGSSIWHPACRQAARTEDKSKMHSSVCSQPCPGTLPCALQETRTSSESIVSVPASSTSGSPSRVIYAKLGDEILDYRDLAALPKNKAIYNIDRPDMISYSPYISHSAVGDRQSYGEGDQDDRSCKQCRTSSPSSAGSVSLGHYTPTSRSPQHYSRPAGTVSVGTSSCLSLSQHPSPTSVFRHHYIPYFRGSESGRSTPSLSVHSDSRPPSSTYQQAPRHFHVPDTGVKDNIYRKPPIYKQHAARRLDVEDSSFDQDSRKKTTWLLLKGDADTRTNSPDLDSQSLSLSSGTDQEPLQRMAGDSLYSRFPYSKPDTLPGPRKDGLDLRNANLAPCGADPDASWGTREYKIYPYDSLIVTNRIRVKLPKDVDRTRLERHLSPEEFQEVFGMSIEEFDRLALWKRNDLKKKALLF</sequence>
<feature type="region of interest" description="Disordered" evidence="13">
    <location>
        <begin position="444"/>
        <end position="485"/>
    </location>
</feature>
<dbReference type="PROSITE" id="PS50023">
    <property type="entry name" value="LIM_DOMAIN_2"/>
    <property type="match status" value="3"/>
</dbReference>
<dbReference type="InterPro" id="IPR001781">
    <property type="entry name" value="Znf_LIM"/>
</dbReference>
<dbReference type="SMART" id="SM00153">
    <property type="entry name" value="VHP"/>
    <property type="match status" value="1"/>
</dbReference>
<evidence type="ECO:0000313" key="17">
    <source>
        <dbReference type="MGI" id="MGI:2385758"/>
    </source>
</evidence>
<keyword evidence="6 12" id="KW-0862">Zinc</keyword>
<dbReference type="FunFam" id="2.10.110.10:FF:000007">
    <property type="entry name" value="actin-binding LIM protein 1 isoform X1"/>
    <property type="match status" value="1"/>
</dbReference>
<dbReference type="FunFam" id="2.10.110.10:FF:000003">
    <property type="entry name" value="actin-binding LIM protein 1 isoform X1"/>
    <property type="match status" value="1"/>
</dbReference>
<dbReference type="Gene3D" id="1.10.950.10">
    <property type="entry name" value="Villin headpiece domain"/>
    <property type="match status" value="1"/>
</dbReference>
<dbReference type="Pfam" id="PF00412">
    <property type="entry name" value="LIM"/>
    <property type="match status" value="4"/>
</dbReference>
<reference evidence="16" key="1">
    <citation type="journal article" date="2007" name="J. Biol. Chem.">
        <title>Two novel members of the ABLIM protein family, ABLIM-2 and -3, associate with STARS and directly bind F-actin.</title>
        <authorList>
            <person name="Barrientos T."/>
            <person name="Frank D."/>
            <person name="Kuwahara K."/>
            <person name="Bezprozvannaya S."/>
            <person name="Pipes G.C.T."/>
            <person name="Bassel-Duby R."/>
            <person name="Richardson J.A."/>
            <person name="Katus H.A."/>
            <person name="Olson E.N."/>
            <person name="Frey N."/>
        </authorList>
    </citation>
    <scope>NUCLEOTIDE SEQUENCE</scope>
    <source>
        <tissue evidence="16">Skeletal muscle</tissue>
    </source>
</reference>
<comment type="subunit">
    <text evidence="9">Interacts with F-actin and ABRA.</text>
</comment>
<dbReference type="GO" id="GO:0006366">
    <property type="term" value="P:transcription by RNA polymerase II"/>
    <property type="evidence" value="ECO:0007669"/>
    <property type="project" value="UniProtKB-ARBA"/>
</dbReference>
<keyword evidence="4 12" id="KW-0479">Metal-binding</keyword>
<dbReference type="FunFam" id="2.10.110.10:FF:000004">
    <property type="entry name" value="actin-binding LIM protein 1 isoform X1"/>
    <property type="match status" value="1"/>
</dbReference>
<dbReference type="EMBL" id="DQ413175">
    <property type="protein sequence ID" value="ABD83328.1"/>
    <property type="molecule type" value="mRNA"/>
</dbReference>
<gene>
    <name evidence="17" type="primary">Ablim2</name>
</gene>
<accession>Q19VH2</accession>
<dbReference type="CDD" id="cd09329">
    <property type="entry name" value="LIM3_abLIM"/>
    <property type="match status" value="1"/>
</dbReference>
<evidence type="ECO:0000313" key="16">
    <source>
        <dbReference type="EMBL" id="ABD83328.1"/>
    </source>
</evidence>
<evidence type="ECO:0000256" key="12">
    <source>
        <dbReference type="PROSITE-ProRule" id="PRU00125"/>
    </source>
</evidence>
<comment type="subcellular location">
    <subcellularLocation>
        <location evidence="1">Cytoplasm</location>
    </subcellularLocation>
</comment>
<keyword evidence="2" id="KW-0963">Cytoplasm</keyword>
<evidence type="ECO:0000256" key="5">
    <source>
        <dbReference type="ARBA" id="ARBA00022737"/>
    </source>
</evidence>
<feature type="domain" description="HP" evidence="15">
    <location>
        <begin position="596"/>
        <end position="664"/>
    </location>
</feature>
<feature type="domain" description="LIM zinc-binding" evidence="14">
    <location>
        <begin position="22"/>
        <end position="81"/>
    </location>
</feature>
<evidence type="ECO:0000256" key="1">
    <source>
        <dbReference type="ARBA" id="ARBA00004496"/>
    </source>
</evidence>
<proteinExistence type="evidence at transcript level"/>
<dbReference type="SUPFAM" id="SSF57716">
    <property type="entry name" value="Glucocorticoid receptor-like (DNA-binding domain)"/>
    <property type="match status" value="6"/>
</dbReference>
<dbReference type="PANTHER" id="PTHR24213:SF6">
    <property type="entry name" value="ACTIN-BINDING LIM PROTEIN 2"/>
    <property type="match status" value="1"/>
</dbReference>
<feature type="domain" description="LIM zinc-binding" evidence="14">
    <location>
        <begin position="151"/>
        <end position="210"/>
    </location>
</feature>
<dbReference type="CDD" id="cd09327">
    <property type="entry name" value="LIM1_abLIM"/>
    <property type="match status" value="1"/>
</dbReference>
<evidence type="ECO:0000256" key="6">
    <source>
        <dbReference type="ARBA" id="ARBA00022833"/>
    </source>
</evidence>
<dbReference type="InterPro" id="IPR051618">
    <property type="entry name" value="Actin-binding_LIM"/>
</dbReference>
<dbReference type="PROSITE" id="PS51089">
    <property type="entry name" value="HP"/>
    <property type="match status" value="1"/>
</dbReference>
<evidence type="ECO:0000256" key="13">
    <source>
        <dbReference type="SAM" id="MobiDB-lite"/>
    </source>
</evidence>
<dbReference type="GO" id="GO:0005737">
    <property type="term" value="C:cytoplasm"/>
    <property type="evidence" value="ECO:0007669"/>
    <property type="project" value="UniProtKB-SubCell"/>
</dbReference>
<feature type="region of interest" description="Disordered" evidence="13">
    <location>
        <begin position="523"/>
        <end position="550"/>
    </location>
</feature>
<evidence type="ECO:0000256" key="10">
    <source>
        <dbReference type="ARBA" id="ARBA00071022"/>
    </source>
</evidence>
<evidence type="ECO:0000256" key="3">
    <source>
        <dbReference type="ARBA" id="ARBA00022553"/>
    </source>
</evidence>
<dbReference type="GO" id="GO:0046872">
    <property type="term" value="F:metal ion binding"/>
    <property type="evidence" value="ECO:0007669"/>
    <property type="project" value="UniProtKB-KW"/>
</dbReference>
<evidence type="ECO:0000256" key="9">
    <source>
        <dbReference type="ARBA" id="ARBA00065493"/>
    </source>
</evidence>
<evidence type="ECO:0000256" key="7">
    <source>
        <dbReference type="ARBA" id="ARBA00023038"/>
    </source>
</evidence>